<dbReference type="InterPro" id="IPR000015">
    <property type="entry name" value="Fimb_usher"/>
</dbReference>
<organism evidence="10">
    <name type="scientific">Acinetobacter baumannii</name>
    <dbReference type="NCBI Taxonomy" id="470"/>
    <lineage>
        <taxon>Bacteria</taxon>
        <taxon>Pseudomonadati</taxon>
        <taxon>Pseudomonadota</taxon>
        <taxon>Gammaproteobacteria</taxon>
        <taxon>Moraxellales</taxon>
        <taxon>Moraxellaceae</taxon>
        <taxon>Acinetobacter</taxon>
        <taxon>Acinetobacter calcoaceticus/baumannii complex</taxon>
    </lineage>
</organism>
<dbReference type="PANTHER" id="PTHR30451">
    <property type="entry name" value="OUTER MEMBRANE USHER PROTEIN"/>
    <property type="match status" value="1"/>
</dbReference>
<dbReference type="Gene3D" id="3.10.20.410">
    <property type="match status" value="1"/>
</dbReference>
<keyword evidence="7" id="KW-0472">Membrane</keyword>
<dbReference type="GO" id="GO:0009279">
    <property type="term" value="C:cell outer membrane"/>
    <property type="evidence" value="ECO:0007669"/>
    <property type="project" value="UniProtKB-SubCell"/>
</dbReference>
<accession>A0ABD5DEA4</accession>
<dbReference type="InterPro" id="IPR025885">
    <property type="entry name" value="PapC_N"/>
</dbReference>
<keyword evidence="4" id="KW-1029">Fimbrium biogenesis</keyword>
<dbReference type="PANTHER" id="PTHR30451:SF21">
    <property type="entry name" value="FIMBRIAL USHER DOMAIN-CONTAINING PROTEIN YDET-RELATED"/>
    <property type="match status" value="1"/>
</dbReference>
<comment type="similarity">
    <text evidence="2">Belongs to the fimbrial export usher family.</text>
</comment>
<evidence type="ECO:0000256" key="3">
    <source>
        <dbReference type="ARBA" id="ARBA00022448"/>
    </source>
</evidence>
<keyword evidence="3" id="KW-0813">Transport</keyword>
<evidence type="ECO:0000256" key="7">
    <source>
        <dbReference type="ARBA" id="ARBA00023136"/>
    </source>
</evidence>
<evidence type="ECO:0000256" key="8">
    <source>
        <dbReference type="ARBA" id="ARBA00023237"/>
    </source>
</evidence>
<dbReference type="EMBL" id="VMBB01000764">
    <property type="protein sequence ID" value="MDR8263469.1"/>
    <property type="molecule type" value="Genomic_DNA"/>
</dbReference>
<evidence type="ECO:0000256" key="4">
    <source>
        <dbReference type="ARBA" id="ARBA00022558"/>
    </source>
</evidence>
<comment type="subcellular location">
    <subcellularLocation>
        <location evidence="1">Cell outer membrane</location>
        <topology evidence="1">Multi-pass membrane protein</topology>
    </subcellularLocation>
</comment>
<evidence type="ECO:0000259" key="9">
    <source>
        <dbReference type="Pfam" id="PF13954"/>
    </source>
</evidence>
<dbReference type="SUPFAM" id="SSF141729">
    <property type="entry name" value="FimD N-terminal domain-like"/>
    <property type="match status" value="1"/>
</dbReference>
<evidence type="ECO:0000256" key="1">
    <source>
        <dbReference type="ARBA" id="ARBA00004571"/>
    </source>
</evidence>
<comment type="caution">
    <text evidence="10">The sequence shown here is derived from an EMBL/GenBank/DDBJ whole genome shotgun (WGS) entry which is preliminary data.</text>
</comment>
<feature type="non-terminal residue" evidence="10">
    <location>
        <position position="91"/>
    </location>
</feature>
<evidence type="ECO:0000313" key="10">
    <source>
        <dbReference type="EMBL" id="MDR8263469.1"/>
    </source>
</evidence>
<keyword evidence="5" id="KW-0812">Transmembrane</keyword>
<keyword evidence="6" id="KW-0732">Signal</keyword>
<dbReference type="Pfam" id="PF13954">
    <property type="entry name" value="PapC_N"/>
    <property type="match status" value="1"/>
</dbReference>
<dbReference type="InterPro" id="IPR037224">
    <property type="entry name" value="PapC_N_sf"/>
</dbReference>
<name>A0ABD5DEA4_ACIBA</name>
<evidence type="ECO:0000256" key="2">
    <source>
        <dbReference type="ARBA" id="ARBA00008064"/>
    </source>
</evidence>
<proteinExistence type="inferred from homology"/>
<feature type="domain" description="PapC N-terminal" evidence="9">
    <location>
        <begin position="2"/>
        <end position="46"/>
    </location>
</feature>
<keyword evidence="8" id="KW-0998">Cell outer membrane</keyword>
<evidence type="ECO:0000256" key="5">
    <source>
        <dbReference type="ARBA" id="ARBA00022692"/>
    </source>
</evidence>
<protein>
    <submittedName>
        <fullName evidence="10">Fimbria/pilus outer membrane usher protein</fullName>
    </submittedName>
</protein>
<sequence length="91" mass="10304">FSVSLAQQRIDFTVPQAAMLNRPRDYIPESQWQQGIKAGLLNYSVTGQRNAPRHNGATIDSQFVSLQPGLNLGPWRLRNYSTYSHSDNNSR</sequence>
<feature type="non-terminal residue" evidence="10">
    <location>
        <position position="1"/>
    </location>
</feature>
<gene>
    <name evidence="10" type="ORF">FPK87_23910</name>
</gene>
<evidence type="ECO:0000256" key="6">
    <source>
        <dbReference type="ARBA" id="ARBA00022729"/>
    </source>
</evidence>
<dbReference type="AlphaFoldDB" id="A0ABD5DEA4"/>
<reference evidence="10" key="1">
    <citation type="submission" date="2019-07" db="EMBL/GenBank/DDBJ databases">
        <title>Biological characteristics of mucoid Acinetobacter baumannii from a general hospital in China.</title>
        <authorList>
            <person name="Hua X."/>
            <person name="Yu Y."/>
        </authorList>
    </citation>
    <scope>NUCLEOTIDE SEQUENCE [LARGE SCALE GENOMIC DNA]</scope>
    <source>
        <strain evidence="10">N41</strain>
    </source>
</reference>